<keyword evidence="4" id="KW-1185">Reference proteome</keyword>
<evidence type="ECO:0000259" key="2">
    <source>
        <dbReference type="Pfam" id="PF13313"/>
    </source>
</evidence>
<reference evidence="3 4" key="1">
    <citation type="submission" date="2018-05" db="EMBL/GenBank/DDBJ databases">
        <title>Genomic Encyclopedia of Archaeal and Bacterial Type Strains, Phase II (KMG-II): from individual species to whole genera.</title>
        <authorList>
            <person name="Goeker M."/>
        </authorList>
    </citation>
    <scope>NUCLEOTIDE SEQUENCE [LARGE SCALE GENOMIC DNA]</scope>
    <source>
        <strain evidence="3 4">DSM 45184</strain>
    </source>
</reference>
<protein>
    <submittedName>
        <fullName evidence="3">Uncharacterized protein DUF4082</fullName>
    </submittedName>
</protein>
<proteinExistence type="predicted"/>
<comment type="caution">
    <text evidence="3">The sequence shown here is derived from an EMBL/GenBank/DDBJ whole genome shotgun (WGS) entry which is preliminary data.</text>
</comment>
<evidence type="ECO:0000256" key="1">
    <source>
        <dbReference type="SAM" id="SignalP"/>
    </source>
</evidence>
<dbReference type="Proteomes" id="UP000245697">
    <property type="component" value="Unassembled WGS sequence"/>
</dbReference>
<evidence type="ECO:0000313" key="4">
    <source>
        <dbReference type="Proteomes" id="UP000245697"/>
    </source>
</evidence>
<feature type="chain" id="PRO_5016340102" evidence="1">
    <location>
        <begin position="32"/>
        <end position="465"/>
    </location>
</feature>
<accession>A0A316FFL7</accession>
<organism evidence="3 4">
    <name type="scientific">Actinoplanes xinjiangensis</name>
    <dbReference type="NCBI Taxonomy" id="512350"/>
    <lineage>
        <taxon>Bacteria</taxon>
        <taxon>Bacillati</taxon>
        <taxon>Actinomycetota</taxon>
        <taxon>Actinomycetes</taxon>
        <taxon>Micromonosporales</taxon>
        <taxon>Micromonosporaceae</taxon>
        <taxon>Actinoplanes</taxon>
    </lineage>
</organism>
<dbReference type="RefSeq" id="WP_203896246.1">
    <property type="nucleotide sequence ID" value="NZ_BONA01000042.1"/>
</dbReference>
<sequence length="465" mass="48635">MKHRAQTVRKVLAAVVAVAAFVAVTATPASAADPVSLWSNTDTPGTIDVDDPDAVELGTRFRAGVDGTVTGVRFHKSAANTGPHTGSLWTEDGDRLAQVTFTGETASGWQTATFPTPVPITANRFYVVSYHTTTGHYSADNNGFAQARDNGPLHAPADTPEEPNGLFRYGSGGFPTSTFAATNYWVDVTFTPTTTTPEEPPVPGGFPNEANTGVPAGVTLTPFTEPCKFQTANQVIDGKIVDCPDGIQVYAGNVTFRNSIIKQAVETNAGGASITIADSEVRAGATSRAAVSGTDVTVLRSEITGGQHSVRCDDDCLVQDSYLHDQFNDPNSSFGYHNNGFLSNGGTGMVLRHNTLWCTPPDNEIGGGCSTNLSLFGDFGPITDVTVENNYFHATPGGYCGSFGYNPGKNFGDNPTGVVVRDNVFERGPSGRCGGVGPATSFLTTGAGNLWSGNTWSDGGPVDPA</sequence>
<name>A0A316FFL7_9ACTN</name>
<gene>
    <name evidence="3" type="ORF">BC793_107341</name>
</gene>
<feature type="domain" description="DUF4082" evidence="2">
    <location>
        <begin position="42"/>
        <end position="186"/>
    </location>
</feature>
<evidence type="ECO:0000313" key="3">
    <source>
        <dbReference type="EMBL" id="PWK47731.1"/>
    </source>
</evidence>
<dbReference type="EMBL" id="QGGR01000007">
    <property type="protein sequence ID" value="PWK47731.1"/>
    <property type="molecule type" value="Genomic_DNA"/>
</dbReference>
<dbReference type="InterPro" id="IPR011050">
    <property type="entry name" value="Pectin_lyase_fold/virulence"/>
</dbReference>
<feature type="signal peptide" evidence="1">
    <location>
        <begin position="1"/>
        <end position="31"/>
    </location>
</feature>
<keyword evidence="1" id="KW-0732">Signal</keyword>
<dbReference type="InterPro" id="IPR025141">
    <property type="entry name" value="DUF4082"/>
</dbReference>
<dbReference type="AlphaFoldDB" id="A0A316FFL7"/>
<dbReference type="Pfam" id="PF13313">
    <property type="entry name" value="DUF4082"/>
    <property type="match status" value="1"/>
</dbReference>
<dbReference type="SUPFAM" id="SSF51126">
    <property type="entry name" value="Pectin lyase-like"/>
    <property type="match status" value="1"/>
</dbReference>